<dbReference type="EMBL" id="OC915292">
    <property type="protein sequence ID" value="CAD7639724.1"/>
    <property type="molecule type" value="Genomic_DNA"/>
</dbReference>
<dbReference type="GO" id="GO:0000139">
    <property type="term" value="C:Golgi membrane"/>
    <property type="evidence" value="ECO:0007669"/>
    <property type="project" value="UniProtKB-SubCell"/>
</dbReference>
<keyword evidence="17 24" id="KW-0464">Manganese</keyword>
<evidence type="ECO:0000256" key="5">
    <source>
        <dbReference type="ARBA" id="ARBA00012613"/>
    </source>
</evidence>
<protein>
    <recommendedName>
        <fullName evidence="6">Alpha-1,6-mannosyl-glycoprotein 2-beta-N-acetylglucosaminyltransferase</fullName>
        <ecNumber evidence="5">2.4.1.143</ecNumber>
    </recommendedName>
    <alternativeName>
        <fullName evidence="21">Beta-1,2-N-acetylglucosaminyltransferase II</fullName>
    </alternativeName>
    <alternativeName>
        <fullName evidence="20">GlcNAc-T II</fullName>
    </alternativeName>
    <alternativeName>
        <fullName evidence="19">Mannoside acetylglucosaminyltransferase 2</fullName>
    </alternativeName>
    <alternativeName>
        <fullName evidence="18">N-glycosyl-oligosaccharide-glycoprotein N-acetylglucosaminyltransferase II</fullName>
    </alternativeName>
</protein>
<comment type="pathway">
    <text evidence="3">Protein modification; protein glycosylation.</text>
</comment>
<sequence>MVTSIKFCKTMQIFYPKSLQLNPNSFPGDSVDDCPRDLSIKEAQRIGCRNRLNADSYGHFREAKYTQTKHHFWWKINAVMSALEMTRSHSGDFMFIEEDHYLSPDALHVWKLIKQFRNDNEIITLGSYTRSVDFVQNGHLIERSQWISSRHNMAFIINRNIWHQIKDCAQSFCTYDDYNWDWSLQYVSENCLKSPLYTLVVSTPRVYHTGECGLHHKTKRCNNKEIIQTIRDTFESSKNYLFPKRMALHKRPQKAFRMPKPNGGWADPRDHELCLNQTNHSFG</sequence>
<evidence type="ECO:0000256" key="25">
    <source>
        <dbReference type="PIRSR" id="PIRSR607754-3"/>
    </source>
</evidence>
<evidence type="ECO:0000313" key="27">
    <source>
        <dbReference type="Proteomes" id="UP000728032"/>
    </source>
</evidence>
<evidence type="ECO:0000256" key="10">
    <source>
        <dbReference type="ARBA" id="ARBA00022723"/>
    </source>
</evidence>
<evidence type="ECO:0000256" key="24">
    <source>
        <dbReference type="PIRSR" id="PIRSR607754-2"/>
    </source>
</evidence>
<evidence type="ECO:0000256" key="16">
    <source>
        <dbReference type="ARBA" id="ARBA00023180"/>
    </source>
</evidence>
<keyword evidence="10 24" id="KW-0479">Metal-binding</keyword>
<keyword evidence="16" id="KW-0325">Glycoprotein</keyword>
<dbReference type="InterPro" id="IPR029044">
    <property type="entry name" value="Nucleotide-diphossugar_trans"/>
</dbReference>
<dbReference type="UniPathway" id="UPA00378"/>
<evidence type="ECO:0000256" key="7">
    <source>
        <dbReference type="ARBA" id="ARBA00022676"/>
    </source>
</evidence>
<comment type="similarity">
    <text evidence="4">Belongs to the glycosyltransferase 16 (GT16) protein family.</text>
</comment>
<evidence type="ECO:0000256" key="12">
    <source>
        <dbReference type="ARBA" id="ARBA00022989"/>
    </source>
</evidence>
<dbReference type="GO" id="GO:0009312">
    <property type="term" value="P:oligosaccharide biosynthetic process"/>
    <property type="evidence" value="ECO:0007669"/>
    <property type="project" value="InterPro"/>
</dbReference>
<evidence type="ECO:0000256" key="19">
    <source>
        <dbReference type="ARBA" id="ARBA00031203"/>
    </source>
</evidence>
<evidence type="ECO:0000256" key="1">
    <source>
        <dbReference type="ARBA" id="ARBA00001936"/>
    </source>
</evidence>
<keyword evidence="8" id="KW-0808">Transferase</keyword>
<comment type="cofactor">
    <cofactor evidence="1 24">
        <name>Mn(2+)</name>
        <dbReference type="ChEBI" id="CHEBI:29035"/>
    </cofactor>
</comment>
<feature type="binding site" evidence="24">
    <location>
        <position position="208"/>
    </location>
    <ligand>
        <name>Mn(2+)</name>
        <dbReference type="ChEBI" id="CHEBI:29035"/>
    </ligand>
</feature>
<dbReference type="Proteomes" id="UP000728032">
    <property type="component" value="Unassembled WGS sequence"/>
</dbReference>
<evidence type="ECO:0000256" key="9">
    <source>
        <dbReference type="ARBA" id="ARBA00022692"/>
    </source>
</evidence>
<dbReference type="GO" id="GO:0046872">
    <property type="term" value="F:metal ion binding"/>
    <property type="evidence" value="ECO:0007669"/>
    <property type="project" value="UniProtKB-KW"/>
</dbReference>
<evidence type="ECO:0000256" key="4">
    <source>
        <dbReference type="ARBA" id="ARBA00011011"/>
    </source>
</evidence>
<feature type="binding site" evidence="23">
    <location>
        <begin position="67"/>
        <end position="71"/>
    </location>
    <ligand>
        <name>substrate</name>
    </ligand>
</feature>
<keyword evidence="14" id="KW-0472">Membrane</keyword>
<feature type="disulfide bond" evidence="25">
    <location>
        <begin position="168"/>
        <end position="191"/>
    </location>
</feature>
<feature type="disulfide bond" evidence="25">
    <location>
        <begin position="212"/>
        <end position="221"/>
    </location>
</feature>
<gene>
    <name evidence="26" type="ORF">ONB1V03_LOCUS2161</name>
</gene>
<proteinExistence type="inferred from homology"/>
<evidence type="ECO:0000256" key="18">
    <source>
        <dbReference type="ARBA" id="ARBA00029663"/>
    </source>
</evidence>
<keyword evidence="15 25" id="KW-1015">Disulfide bond</keyword>
<feature type="disulfide bond" evidence="25">
    <location>
        <begin position="173"/>
        <end position="274"/>
    </location>
</feature>
<evidence type="ECO:0000256" key="21">
    <source>
        <dbReference type="ARBA" id="ARBA00032915"/>
    </source>
</evidence>
<dbReference type="PANTHER" id="PTHR12871:SF0">
    <property type="entry name" value="ALPHA-1,6-MANNOSYL-GLYCOPROTEIN 2-BETA-N-ACETYLGLUCOSAMINYLTRANSFERASE"/>
    <property type="match status" value="1"/>
</dbReference>
<dbReference type="EMBL" id="CAJPVJ010000467">
    <property type="protein sequence ID" value="CAG2162569.1"/>
    <property type="molecule type" value="Genomic_DNA"/>
</dbReference>
<organism evidence="26">
    <name type="scientific">Oppiella nova</name>
    <dbReference type="NCBI Taxonomy" id="334625"/>
    <lineage>
        <taxon>Eukaryota</taxon>
        <taxon>Metazoa</taxon>
        <taxon>Ecdysozoa</taxon>
        <taxon>Arthropoda</taxon>
        <taxon>Chelicerata</taxon>
        <taxon>Arachnida</taxon>
        <taxon>Acari</taxon>
        <taxon>Acariformes</taxon>
        <taxon>Sarcoptiformes</taxon>
        <taxon>Oribatida</taxon>
        <taxon>Brachypylina</taxon>
        <taxon>Oppioidea</taxon>
        <taxon>Oppiidae</taxon>
        <taxon>Oppiella</taxon>
    </lineage>
</organism>
<evidence type="ECO:0000256" key="23">
    <source>
        <dbReference type="PIRSR" id="PIRSR607754-1"/>
    </source>
</evidence>
<dbReference type="PANTHER" id="PTHR12871">
    <property type="entry name" value="BETA-1,2-N-ACETYLGLUCOSAMINYLTRANSFERASE II"/>
    <property type="match status" value="1"/>
</dbReference>
<name>A0A7R9LDK6_9ACAR</name>
<keyword evidence="7" id="KW-0328">Glycosyltransferase</keyword>
<reference evidence="26" key="1">
    <citation type="submission" date="2020-11" db="EMBL/GenBank/DDBJ databases">
        <authorList>
            <person name="Tran Van P."/>
        </authorList>
    </citation>
    <scope>NUCLEOTIDE SEQUENCE</scope>
</reference>
<dbReference type="AlphaFoldDB" id="A0A7R9LDK6"/>
<dbReference type="OrthoDB" id="6019616at2759"/>
<dbReference type="SUPFAM" id="SSF53448">
    <property type="entry name" value="Nucleotide-diphospho-sugar transferases"/>
    <property type="match status" value="1"/>
</dbReference>
<evidence type="ECO:0000256" key="20">
    <source>
        <dbReference type="ARBA" id="ARBA00032552"/>
    </source>
</evidence>
<evidence type="ECO:0000256" key="14">
    <source>
        <dbReference type="ARBA" id="ARBA00023136"/>
    </source>
</evidence>
<dbReference type="GO" id="GO:0006487">
    <property type="term" value="P:protein N-linked glycosylation"/>
    <property type="evidence" value="ECO:0007669"/>
    <property type="project" value="TreeGrafter"/>
</dbReference>
<keyword evidence="9" id="KW-0812">Transmembrane</keyword>
<comment type="subcellular location">
    <subcellularLocation>
        <location evidence="2">Golgi apparatus membrane</location>
        <topology evidence="2">Single-pass type II membrane protein</topology>
    </subcellularLocation>
</comment>
<evidence type="ECO:0000256" key="11">
    <source>
        <dbReference type="ARBA" id="ARBA00022968"/>
    </source>
</evidence>
<dbReference type="Pfam" id="PF05060">
    <property type="entry name" value="MGAT2"/>
    <property type="match status" value="1"/>
</dbReference>
<dbReference type="Gene3D" id="3.90.550.10">
    <property type="entry name" value="Spore Coat Polysaccharide Biosynthesis Protein SpsA, Chain A"/>
    <property type="match status" value="1"/>
</dbReference>
<keyword evidence="27" id="KW-1185">Reference proteome</keyword>
<evidence type="ECO:0000256" key="22">
    <source>
        <dbReference type="ARBA" id="ARBA00093257"/>
    </source>
</evidence>
<keyword evidence="13" id="KW-0333">Golgi apparatus</keyword>
<evidence type="ECO:0000256" key="8">
    <source>
        <dbReference type="ARBA" id="ARBA00022679"/>
    </source>
</evidence>
<evidence type="ECO:0000256" key="2">
    <source>
        <dbReference type="ARBA" id="ARBA00004323"/>
    </source>
</evidence>
<evidence type="ECO:0000256" key="13">
    <source>
        <dbReference type="ARBA" id="ARBA00023034"/>
    </source>
</evidence>
<comment type="catalytic activity">
    <reaction evidence="22">
        <text>an N(4)-{beta-D-GlcNAc-(1-&gt;2)-alpha-D-Man-(1-&gt;3)-[alpha-D-Man-(1-&gt;6)]-beta-D-Man-(1-&gt;4)-beta-D-GlcNAc-(1-&gt;4)-beta-D-GlcNAc}-L-asparaginyl-[protein] + UDP-N-acetyl-alpha-D-glucosamine = N(4)-{beta-D-GlcNAc-(1-&gt;2)-alpha-D-Man-(1-&gt;3)-[beta-D-GlcNAc-(1-&gt;2)-alpha-D-Man-(1-&gt;6)]-beta-D-Man-(1-&gt;4)-beta-D-GlcNAc-(1-&gt;4)-beta-D-GlcNAc}-L-asparaginyl-[protein] + UDP + H(+)</text>
        <dbReference type="Rhea" id="RHEA:12941"/>
        <dbReference type="Rhea" id="RHEA-COMP:13526"/>
        <dbReference type="Rhea" id="RHEA-COMP:14369"/>
        <dbReference type="ChEBI" id="CHEBI:15378"/>
        <dbReference type="ChEBI" id="CHEBI:57705"/>
        <dbReference type="ChEBI" id="CHEBI:58223"/>
        <dbReference type="ChEBI" id="CHEBI:60615"/>
        <dbReference type="ChEBI" id="CHEBI:60651"/>
        <dbReference type="EC" id="2.4.1.143"/>
    </reaction>
</comment>
<accession>A0A7R9LDK6</accession>
<dbReference type="GO" id="GO:0008455">
    <property type="term" value="F:alpha-1,6-mannosylglycoprotein 2-beta-N-acetylglucosaminyltransferase activity"/>
    <property type="evidence" value="ECO:0007669"/>
    <property type="project" value="UniProtKB-EC"/>
</dbReference>
<feature type="binding site" evidence="24">
    <location>
        <position position="99"/>
    </location>
    <ligand>
        <name>Mn(2+)</name>
        <dbReference type="ChEBI" id="CHEBI:29035"/>
    </ligand>
</feature>
<evidence type="ECO:0000256" key="6">
    <source>
        <dbReference type="ARBA" id="ARBA00014817"/>
    </source>
</evidence>
<evidence type="ECO:0000256" key="3">
    <source>
        <dbReference type="ARBA" id="ARBA00004922"/>
    </source>
</evidence>
<keyword evidence="12" id="KW-1133">Transmembrane helix</keyword>
<keyword evidence="11" id="KW-0735">Signal-anchor</keyword>
<evidence type="ECO:0000256" key="15">
    <source>
        <dbReference type="ARBA" id="ARBA00023157"/>
    </source>
</evidence>
<dbReference type="GO" id="GO:0005795">
    <property type="term" value="C:Golgi stack"/>
    <property type="evidence" value="ECO:0007669"/>
    <property type="project" value="InterPro"/>
</dbReference>
<evidence type="ECO:0000256" key="17">
    <source>
        <dbReference type="ARBA" id="ARBA00023211"/>
    </source>
</evidence>
<dbReference type="EC" id="2.4.1.143" evidence="5"/>
<feature type="disulfide bond" evidence="25">
    <location>
        <begin position="34"/>
        <end position="48"/>
    </location>
</feature>
<evidence type="ECO:0000313" key="26">
    <source>
        <dbReference type="EMBL" id="CAD7639724.1"/>
    </source>
</evidence>
<dbReference type="InterPro" id="IPR007754">
    <property type="entry name" value="GlcNAc_II"/>
</dbReference>